<name>A0A146MBA9_LYGHE</name>
<gene>
    <name evidence="2" type="ORF">g.43661</name>
</gene>
<accession>A0A146MBA9</accession>
<organism evidence="2">
    <name type="scientific">Lygus hesperus</name>
    <name type="common">Western plant bug</name>
    <dbReference type="NCBI Taxonomy" id="30085"/>
    <lineage>
        <taxon>Eukaryota</taxon>
        <taxon>Metazoa</taxon>
        <taxon>Ecdysozoa</taxon>
        <taxon>Arthropoda</taxon>
        <taxon>Hexapoda</taxon>
        <taxon>Insecta</taxon>
        <taxon>Pterygota</taxon>
        <taxon>Neoptera</taxon>
        <taxon>Paraneoptera</taxon>
        <taxon>Hemiptera</taxon>
        <taxon>Heteroptera</taxon>
        <taxon>Panheteroptera</taxon>
        <taxon>Cimicomorpha</taxon>
        <taxon>Miridae</taxon>
        <taxon>Mirini</taxon>
        <taxon>Lygus</taxon>
    </lineage>
</organism>
<dbReference type="EMBL" id="GDHC01002307">
    <property type="protein sequence ID" value="JAQ16322.1"/>
    <property type="molecule type" value="Transcribed_RNA"/>
</dbReference>
<feature type="signal peptide" evidence="1">
    <location>
        <begin position="1"/>
        <end position="18"/>
    </location>
</feature>
<protein>
    <submittedName>
        <fullName evidence="2">Uncharacterized protein</fullName>
    </submittedName>
</protein>
<feature type="chain" id="PRO_5007527754" evidence="1">
    <location>
        <begin position="19"/>
        <end position="194"/>
    </location>
</feature>
<evidence type="ECO:0000313" key="2">
    <source>
        <dbReference type="EMBL" id="JAQ16322.1"/>
    </source>
</evidence>
<feature type="non-terminal residue" evidence="2">
    <location>
        <position position="194"/>
    </location>
</feature>
<reference evidence="2" key="1">
    <citation type="journal article" date="2016" name="Gigascience">
        <title>De novo construction of an expanded transcriptome assembly for the western tarnished plant bug, Lygus hesperus.</title>
        <authorList>
            <person name="Tassone E.E."/>
            <person name="Geib S.M."/>
            <person name="Hall B."/>
            <person name="Fabrick J.A."/>
            <person name="Brent C.S."/>
            <person name="Hull J.J."/>
        </authorList>
    </citation>
    <scope>NUCLEOTIDE SEQUENCE</scope>
</reference>
<evidence type="ECO:0000256" key="1">
    <source>
        <dbReference type="SAM" id="SignalP"/>
    </source>
</evidence>
<proteinExistence type="predicted"/>
<sequence>MMLMTVFLPGFLYVSVVALEPDNNYKENQYLMSFNIFSRGFDWSEEELIPQNVFAYNLRNEFKFKNYTWAVGVRGRDVFGRRYVSSQGTSACMASLIKVDKALTPCSCVLSWYTSYQENPNNASMFRPHPKRTVNDITAPYLFVHHTLHEGPSYFVGEDVRYYSVRNDPVFNLGCSNKGALNSTLLELALVLLE</sequence>
<keyword evidence="1" id="KW-0732">Signal</keyword>
<dbReference type="AlphaFoldDB" id="A0A146MBA9"/>